<dbReference type="AlphaFoldDB" id="A0A9D4E1Z3"/>
<dbReference type="Proteomes" id="UP000828390">
    <property type="component" value="Unassembled WGS sequence"/>
</dbReference>
<evidence type="ECO:0000313" key="1">
    <source>
        <dbReference type="EMBL" id="KAH3771638.1"/>
    </source>
</evidence>
<reference evidence="1" key="2">
    <citation type="submission" date="2020-11" db="EMBL/GenBank/DDBJ databases">
        <authorList>
            <person name="McCartney M.A."/>
            <person name="Auch B."/>
            <person name="Kono T."/>
            <person name="Mallez S."/>
            <person name="Becker A."/>
            <person name="Gohl D.M."/>
            <person name="Silverstein K.A.T."/>
            <person name="Koren S."/>
            <person name="Bechman K.B."/>
            <person name="Herman A."/>
            <person name="Abrahante J.E."/>
            <person name="Garbe J."/>
        </authorList>
    </citation>
    <scope>NUCLEOTIDE SEQUENCE</scope>
    <source>
        <strain evidence="1">Duluth1</strain>
        <tissue evidence="1">Whole animal</tissue>
    </source>
</reference>
<protein>
    <submittedName>
        <fullName evidence="1">Uncharacterized protein</fullName>
    </submittedName>
</protein>
<name>A0A9D4E1Z3_DREPO</name>
<accession>A0A9D4E1Z3</accession>
<sequence length="59" mass="6253">MGYFGGVTVGSDSFGCGSGAFWDLNVTCLRTRWCDSVSHATDPPAYSHEMDAGVMCGKN</sequence>
<proteinExistence type="predicted"/>
<evidence type="ECO:0000313" key="2">
    <source>
        <dbReference type="Proteomes" id="UP000828390"/>
    </source>
</evidence>
<comment type="caution">
    <text evidence="1">The sequence shown here is derived from an EMBL/GenBank/DDBJ whole genome shotgun (WGS) entry which is preliminary data.</text>
</comment>
<dbReference type="EMBL" id="JAIWYP010000009">
    <property type="protein sequence ID" value="KAH3771638.1"/>
    <property type="molecule type" value="Genomic_DNA"/>
</dbReference>
<organism evidence="1 2">
    <name type="scientific">Dreissena polymorpha</name>
    <name type="common">Zebra mussel</name>
    <name type="synonym">Mytilus polymorpha</name>
    <dbReference type="NCBI Taxonomy" id="45954"/>
    <lineage>
        <taxon>Eukaryota</taxon>
        <taxon>Metazoa</taxon>
        <taxon>Spiralia</taxon>
        <taxon>Lophotrochozoa</taxon>
        <taxon>Mollusca</taxon>
        <taxon>Bivalvia</taxon>
        <taxon>Autobranchia</taxon>
        <taxon>Heteroconchia</taxon>
        <taxon>Euheterodonta</taxon>
        <taxon>Imparidentia</taxon>
        <taxon>Neoheterodontei</taxon>
        <taxon>Myida</taxon>
        <taxon>Dreissenoidea</taxon>
        <taxon>Dreissenidae</taxon>
        <taxon>Dreissena</taxon>
    </lineage>
</organism>
<gene>
    <name evidence="1" type="ORF">DPMN_172964</name>
</gene>
<keyword evidence="2" id="KW-1185">Reference proteome</keyword>
<reference evidence="1" key="1">
    <citation type="journal article" date="2019" name="bioRxiv">
        <title>The Genome of the Zebra Mussel, Dreissena polymorpha: A Resource for Invasive Species Research.</title>
        <authorList>
            <person name="McCartney M.A."/>
            <person name="Auch B."/>
            <person name="Kono T."/>
            <person name="Mallez S."/>
            <person name="Zhang Y."/>
            <person name="Obille A."/>
            <person name="Becker A."/>
            <person name="Abrahante J.E."/>
            <person name="Garbe J."/>
            <person name="Badalamenti J.P."/>
            <person name="Herman A."/>
            <person name="Mangelson H."/>
            <person name="Liachko I."/>
            <person name="Sullivan S."/>
            <person name="Sone E.D."/>
            <person name="Koren S."/>
            <person name="Silverstein K.A.T."/>
            <person name="Beckman K.B."/>
            <person name="Gohl D.M."/>
        </authorList>
    </citation>
    <scope>NUCLEOTIDE SEQUENCE</scope>
    <source>
        <strain evidence="1">Duluth1</strain>
        <tissue evidence="1">Whole animal</tissue>
    </source>
</reference>